<dbReference type="PANTHER" id="PTHR30109">
    <property type="entry name" value="HYDROXYLAMINE REDUCTASE"/>
    <property type="match status" value="1"/>
</dbReference>
<keyword evidence="12" id="KW-1185">Reference proteome</keyword>
<dbReference type="GO" id="GO:0050418">
    <property type="term" value="F:hydroxylamine reductase activity"/>
    <property type="evidence" value="ECO:0007669"/>
    <property type="project" value="TreeGrafter"/>
</dbReference>
<dbReference type="SUPFAM" id="SSF56821">
    <property type="entry name" value="Prismane protein-like"/>
    <property type="match status" value="1"/>
</dbReference>
<feature type="binding site" evidence="10">
    <location>
        <position position="488"/>
    </location>
    <ligand>
        <name>[Ni-4Fe-4S] cluster</name>
        <dbReference type="ChEBI" id="CHEBI:47739"/>
    </ligand>
</feature>
<feature type="binding site" evidence="10">
    <location>
        <position position="57"/>
    </location>
    <ligand>
        <name>[4Fe-4S] cluster</name>
        <dbReference type="ChEBI" id="CHEBI:49883"/>
        <label>2</label>
    </ligand>
</feature>
<evidence type="ECO:0000256" key="6">
    <source>
        <dbReference type="ARBA" id="ARBA00023004"/>
    </source>
</evidence>
<feature type="binding site" evidence="10">
    <location>
        <position position="312"/>
    </location>
    <ligand>
        <name>[Ni-4Fe-4S] cluster</name>
        <dbReference type="ChEBI" id="CHEBI:47739"/>
    </ligand>
</feature>
<keyword evidence="6 9" id="KW-0408">Iron</keyword>
<evidence type="ECO:0000256" key="1">
    <source>
        <dbReference type="ARBA" id="ARBA00001966"/>
    </source>
</evidence>
<feature type="binding site" evidence="10">
    <location>
        <position position="49"/>
    </location>
    <ligand>
        <name>[4Fe-4S] cluster</name>
        <dbReference type="ChEBI" id="CHEBI:49883"/>
        <label>2</label>
    </ligand>
</feature>
<evidence type="ECO:0000256" key="5">
    <source>
        <dbReference type="ARBA" id="ARBA00023002"/>
    </source>
</evidence>
<dbReference type="Gene3D" id="1.20.1270.30">
    <property type="match status" value="1"/>
</dbReference>
<dbReference type="PATRIC" id="fig|1603606.3.peg.1292"/>
<dbReference type="Gene3D" id="3.40.50.2030">
    <property type="match status" value="2"/>
</dbReference>
<name>A0A0M3QFF2_9BACT</name>
<evidence type="ECO:0000256" key="8">
    <source>
        <dbReference type="ARBA" id="ARBA00048733"/>
    </source>
</evidence>
<organism evidence="11 12">
    <name type="scientific">Desulfuromonas soudanensis</name>
    <dbReference type="NCBI Taxonomy" id="1603606"/>
    <lineage>
        <taxon>Bacteria</taxon>
        <taxon>Pseudomonadati</taxon>
        <taxon>Thermodesulfobacteriota</taxon>
        <taxon>Desulfuromonadia</taxon>
        <taxon>Desulfuromonadales</taxon>
        <taxon>Desulfuromonadaceae</taxon>
        <taxon>Desulfuromonas</taxon>
    </lineage>
</organism>
<dbReference type="NCBIfam" id="TIGR01702">
    <property type="entry name" value="CO_DH_cata"/>
    <property type="match status" value="1"/>
</dbReference>
<evidence type="ECO:0000256" key="10">
    <source>
        <dbReference type="PIRSR" id="PIRSR005023-1"/>
    </source>
</evidence>
<sequence>MSKLEDVRSVDPAALAMLAVADREGYETVWDRLKQQQPQCRMGQTGVCCRICSMGPCRINPSGKKPDRGVCGADADTIVARNLIRMIAAGASSHSDHGRKPAILLREIAAGHNADYGIKDPEKLLAVAARLGIAVEGLSLLEVAGEVAEVSLECFGKQDGEPIRFLQRYMPARRQERFQRLETEIAASTGRRPGFLPRSIDREPVDVLHRTTFGTDHDPLSLLIQGVRCALADGWGGSMIATELQDVLFGTPRAKAAQANLGVIDADYVNILVHGHEPIFSEKLIDCSLGEEMQAVAREHGAKGVKVIGMCCTVNEVLMRKGVAVAGNHLHQELAVMTGAIEAVVVDVQCILPSMVNLTRCFHTRFITTSDQAMFPGAIHIQYDEQNARRVSEEVVRTAIAAFSDRNPAKVSIPQEVMEARVGYGVEELSRHLGGDLHPLAVALADGTIRGIVGIVGCNNPKITQDYLHVGLARELIREGVLVVGTGCSAIAVAKAGLMGLEVADQAAAGLRDFCRRHNLPPVLHMGSCVDCSRLLVLFSDLAERLDLDVSELPVVGSAPEWTTEKALTIGTYFAASGVPVHLGHMPPIAGSSTVTRILTEDLRGLLGGYFFVEGELLPATAAILAVLDERRARFLSKEEDLPADLAS</sequence>
<feature type="binding site" evidence="10">
    <location>
        <position position="350"/>
    </location>
    <ligand>
        <name>[Ni-4Fe-4S] cluster</name>
        <dbReference type="ChEBI" id="CHEBI:47739"/>
    </ligand>
</feature>
<feature type="binding site" evidence="10">
    <location>
        <position position="52"/>
    </location>
    <ligand>
        <name>[4Fe-4S] cluster</name>
        <dbReference type="ChEBI" id="CHEBI:49883"/>
        <label>2</label>
    </ligand>
</feature>
<keyword evidence="5 9" id="KW-0560">Oxidoreductase</keyword>
<evidence type="ECO:0000313" key="12">
    <source>
        <dbReference type="Proteomes" id="UP000057158"/>
    </source>
</evidence>
<keyword evidence="4 9" id="KW-0479">Metal-binding</keyword>
<dbReference type="EMBL" id="CP010802">
    <property type="protein sequence ID" value="ALC15963.1"/>
    <property type="molecule type" value="Genomic_DNA"/>
</dbReference>
<dbReference type="AlphaFoldDB" id="A0A0M3QFF2"/>
<dbReference type="GO" id="GO:0043885">
    <property type="term" value="F:anaerobic carbon-monoxide dehydrogenase activity"/>
    <property type="evidence" value="ECO:0007669"/>
    <property type="project" value="UniProtKB-UniRule"/>
</dbReference>
<evidence type="ECO:0000313" key="11">
    <source>
        <dbReference type="EMBL" id="ALC15963.1"/>
    </source>
</evidence>
<reference evidence="11 12" key="1">
    <citation type="submission" date="2015-07" db="EMBL/GenBank/DDBJ databases">
        <title>Isolation and Genomic Characterization of a Novel Halophilic Metal-Reducing Deltaproteobacterium from the Deep Subsurface.</title>
        <authorList>
            <person name="Badalamenti J.P."/>
            <person name="Summers Z.M."/>
            <person name="Gralnick J.A."/>
            <person name="Bond D.R."/>
        </authorList>
    </citation>
    <scope>NUCLEOTIDE SEQUENCE [LARGE SCALE GENOMIC DNA]</scope>
    <source>
        <strain evidence="11 12">WTL</strain>
    </source>
</reference>
<dbReference type="GO" id="GO:0016151">
    <property type="term" value="F:nickel cation binding"/>
    <property type="evidence" value="ECO:0007669"/>
    <property type="project" value="InterPro"/>
</dbReference>
<protein>
    <recommendedName>
        <fullName evidence="9">Carbon monoxide dehydrogenase</fullName>
        <ecNumber evidence="9">1.2.7.4</ecNumber>
    </recommendedName>
</protein>
<feature type="binding site" evidence="10">
    <location>
        <position position="529"/>
    </location>
    <ligand>
        <name>[Ni-4Fe-4S] cluster</name>
        <dbReference type="ChEBI" id="CHEBI:47739"/>
    </ligand>
</feature>
<dbReference type="GO" id="GO:0051539">
    <property type="term" value="F:4 iron, 4 sulfur cluster binding"/>
    <property type="evidence" value="ECO:0007669"/>
    <property type="project" value="UniProtKB-UniRule"/>
</dbReference>
<dbReference type="Pfam" id="PF03063">
    <property type="entry name" value="Prismane"/>
    <property type="match status" value="1"/>
</dbReference>
<dbReference type="OrthoDB" id="5478720at2"/>
<dbReference type="PIRSF" id="PIRSF005023">
    <property type="entry name" value="CODH"/>
    <property type="match status" value="1"/>
</dbReference>
<dbReference type="InterPro" id="IPR016099">
    <property type="entry name" value="Prismane-like_a/b-sand"/>
</dbReference>
<dbReference type="STRING" id="1603606.DSOUD_1182"/>
<dbReference type="GO" id="GO:0004601">
    <property type="term" value="F:peroxidase activity"/>
    <property type="evidence" value="ECO:0007669"/>
    <property type="project" value="TreeGrafter"/>
</dbReference>
<evidence type="ECO:0000256" key="2">
    <source>
        <dbReference type="ARBA" id="ARBA00022485"/>
    </source>
</evidence>
<gene>
    <name evidence="11" type="primary">cooS</name>
    <name evidence="11" type="ORF">DSOUD_1182</name>
</gene>
<proteinExistence type="predicted"/>
<feature type="binding site" evidence="10">
    <location>
        <position position="48"/>
    </location>
    <ligand>
        <name>[4Fe-4S] cluster</name>
        <dbReference type="ChEBI" id="CHEBI:49883"/>
        <label>1</label>
        <note>ligand shared between dimeric partners</note>
    </ligand>
</feature>
<dbReference type="EC" id="1.2.7.4" evidence="9"/>
<keyword evidence="2 9" id="KW-0004">4Fe-4S</keyword>
<comment type="catalytic activity">
    <reaction evidence="8 9">
        <text>CO + 2 oxidized [2Fe-2S]-[ferredoxin] + H2O = 2 reduced [2Fe-2S]-[ferredoxin] + CO2 + 2 H(+)</text>
        <dbReference type="Rhea" id="RHEA:21040"/>
        <dbReference type="Rhea" id="RHEA-COMP:10000"/>
        <dbReference type="Rhea" id="RHEA-COMP:10001"/>
        <dbReference type="ChEBI" id="CHEBI:15377"/>
        <dbReference type="ChEBI" id="CHEBI:15378"/>
        <dbReference type="ChEBI" id="CHEBI:16526"/>
        <dbReference type="ChEBI" id="CHEBI:17245"/>
        <dbReference type="ChEBI" id="CHEBI:33737"/>
        <dbReference type="ChEBI" id="CHEBI:33738"/>
        <dbReference type="EC" id="1.2.7.4"/>
    </reaction>
</comment>
<accession>A0A0M3QFF2</accession>
<keyword evidence="7 9" id="KW-0411">Iron-sulfur</keyword>
<dbReference type="PANTHER" id="PTHR30109:SF4">
    <property type="entry name" value="CARBON MONOXIDE DEHYDROGENASE"/>
    <property type="match status" value="1"/>
</dbReference>
<evidence type="ECO:0000256" key="4">
    <source>
        <dbReference type="ARBA" id="ARBA00022723"/>
    </source>
</evidence>
<evidence type="ECO:0000256" key="7">
    <source>
        <dbReference type="ARBA" id="ARBA00023014"/>
    </source>
</evidence>
<keyword evidence="3 10" id="KW-0533">Nickel</keyword>
<dbReference type="KEGG" id="des:DSOUD_1182"/>
<feature type="binding site" evidence="10">
    <location>
        <position position="40"/>
    </location>
    <ligand>
        <name>[4Fe-4S] cluster</name>
        <dbReference type="ChEBI" id="CHEBI:49883"/>
        <label>1</label>
        <note>ligand shared between dimeric partners</note>
    </ligand>
</feature>
<comment type="cofactor">
    <cofactor evidence="1">
        <name>[4Fe-4S] cluster</name>
        <dbReference type="ChEBI" id="CHEBI:49883"/>
    </cofactor>
</comment>
<dbReference type="GO" id="GO:0042542">
    <property type="term" value="P:response to hydrogen peroxide"/>
    <property type="evidence" value="ECO:0007669"/>
    <property type="project" value="TreeGrafter"/>
</dbReference>
<dbReference type="InterPro" id="IPR016101">
    <property type="entry name" value="CO_DH_a-bundle"/>
</dbReference>
<dbReference type="RefSeq" id="WP_053550118.1">
    <property type="nucleotide sequence ID" value="NZ_CP010802.1"/>
</dbReference>
<evidence type="ECO:0000256" key="9">
    <source>
        <dbReference type="PIRNR" id="PIRNR005023"/>
    </source>
</evidence>
<dbReference type="InterPro" id="IPR010047">
    <property type="entry name" value="CODH"/>
</dbReference>
<feature type="binding site" evidence="10">
    <location>
        <position position="276"/>
    </location>
    <ligand>
        <name>[Ni-4Fe-4S] cluster</name>
        <dbReference type="ChEBI" id="CHEBI:47739"/>
    </ligand>
</feature>
<evidence type="ECO:0000256" key="3">
    <source>
        <dbReference type="ARBA" id="ARBA00022596"/>
    </source>
</evidence>
<feature type="binding site" evidence="10">
    <location>
        <position position="458"/>
    </location>
    <ligand>
        <name>[Ni-4Fe-4S] cluster</name>
        <dbReference type="ChEBI" id="CHEBI:47739"/>
    </ligand>
</feature>
<dbReference type="InterPro" id="IPR011254">
    <property type="entry name" value="Prismane-like_sf"/>
</dbReference>
<feature type="binding site" evidence="10">
    <location>
        <position position="71"/>
    </location>
    <ligand>
        <name>[4Fe-4S] cluster</name>
        <dbReference type="ChEBI" id="CHEBI:49883"/>
        <label>2</label>
    </ligand>
</feature>
<dbReference type="Proteomes" id="UP000057158">
    <property type="component" value="Chromosome"/>
</dbReference>
<dbReference type="InterPro" id="IPR004137">
    <property type="entry name" value="HCP/CODH"/>
</dbReference>
<dbReference type="GO" id="GO:0006091">
    <property type="term" value="P:generation of precursor metabolites and energy"/>
    <property type="evidence" value="ECO:0007669"/>
    <property type="project" value="InterPro"/>
</dbReference>